<dbReference type="KEGG" id="sbn:Sbal195_2126"/>
<sequence length="185" mass="20869" precursor="true">MIKILLILIVAAIAYLLMPVTVNGTLYVVSNSANVVPMPITQIKVYQLKEFREALYKKQHFANQQCMGLPDKSEVELAYLSGGPNRENAKANYERIVSCETITLIKEIQIPLIETIQTNKDGEFALNRSRLDSLVLVVEGKRQVGQTTEEYLWLRVIPKDGLISQKLEINNGNLVNDIKIQSIQL</sequence>
<proteinExistence type="predicted"/>
<dbReference type="RefSeq" id="WP_012197067.1">
    <property type="nucleotide sequence ID" value="NC_009997.1"/>
</dbReference>
<dbReference type="AlphaFoldDB" id="A9L0L5"/>
<reference evidence="1 2" key="1">
    <citation type="submission" date="2007-11" db="EMBL/GenBank/DDBJ databases">
        <title>Complete sequence of chromosome of Shewanella baltica OS195.</title>
        <authorList>
            <consortium name="US DOE Joint Genome Institute"/>
            <person name="Copeland A."/>
            <person name="Lucas S."/>
            <person name="Lapidus A."/>
            <person name="Barry K."/>
            <person name="Glavina del Rio T."/>
            <person name="Dalin E."/>
            <person name="Tice H."/>
            <person name="Pitluck S."/>
            <person name="Chain P."/>
            <person name="Malfatti S."/>
            <person name="Shin M."/>
            <person name="Vergez L."/>
            <person name="Schmutz J."/>
            <person name="Larimer F."/>
            <person name="Land M."/>
            <person name="Hauser L."/>
            <person name="Kyrpides N."/>
            <person name="Kim E."/>
            <person name="Brettar I."/>
            <person name="Rodrigues J."/>
            <person name="Konstantinidis K."/>
            <person name="Klappenbach J."/>
            <person name="Hofle M."/>
            <person name="Tiedje J."/>
            <person name="Richardson P."/>
        </authorList>
    </citation>
    <scope>NUCLEOTIDE SEQUENCE [LARGE SCALE GENOMIC DNA]</scope>
    <source>
        <strain evidence="1 2">OS195</strain>
    </source>
</reference>
<protein>
    <submittedName>
        <fullName evidence="1">Uncharacterized protein</fullName>
    </submittedName>
</protein>
<dbReference type="Proteomes" id="UP000000770">
    <property type="component" value="Chromosome"/>
</dbReference>
<name>A9L0L5_SHEB9</name>
<dbReference type="HOGENOM" id="CLU_1460335_0_0_6"/>
<gene>
    <name evidence="1" type="ordered locus">Sbal195_2126</name>
</gene>
<dbReference type="EMBL" id="CP000891">
    <property type="protein sequence ID" value="ABX49295.1"/>
    <property type="molecule type" value="Genomic_DNA"/>
</dbReference>
<evidence type="ECO:0000313" key="2">
    <source>
        <dbReference type="Proteomes" id="UP000000770"/>
    </source>
</evidence>
<evidence type="ECO:0000313" key="1">
    <source>
        <dbReference type="EMBL" id="ABX49295.1"/>
    </source>
</evidence>
<organism evidence="1 2">
    <name type="scientific">Shewanella baltica (strain OS195)</name>
    <dbReference type="NCBI Taxonomy" id="399599"/>
    <lineage>
        <taxon>Bacteria</taxon>
        <taxon>Pseudomonadati</taxon>
        <taxon>Pseudomonadota</taxon>
        <taxon>Gammaproteobacteria</taxon>
        <taxon>Alteromonadales</taxon>
        <taxon>Shewanellaceae</taxon>
        <taxon>Shewanella</taxon>
    </lineage>
</organism>
<accession>A9L0L5</accession>
<dbReference type="GeneID" id="11772276"/>